<feature type="transmembrane region" description="Helical" evidence="2">
    <location>
        <begin position="134"/>
        <end position="151"/>
    </location>
</feature>
<dbReference type="Proteomes" id="UP000319209">
    <property type="component" value="Chromosome"/>
</dbReference>
<dbReference type="KEGG" id="fop:FNB79_09145"/>
<evidence type="ECO:0000313" key="4">
    <source>
        <dbReference type="Proteomes" id="UP000319209"/>
    </source>
</evidence>
<feature type="transmembrane region" description="Helical" evidence="2">
    <location>
        <begin position="189"/>
        <end position="208"/>
    </location>
</feature>
<evidence type="ECO:0000313" key="3">
    <source>
        <dbReference type="EMBL" id="QDO94137.1"/>
    </source>
</evidence>
<feature type="compositionally biased region" description="Polar residues" evidence="1">
    <location>
        <begin position="75"/>
        <end position="87"/>
    </location>
</feature>
<reference evidence="3 4" key="1">
    <citation type="submission" date="2019-07" db="EMBL/GenBank/DDBJ databases">
        <title>Genome sequencing for Formosa sp. PS13.</title>
        <authorList>
            <person name="Park S.-J."/>
        </authorList>
    </citation>
    <scope>NUCLEOTIDE SEQUENCE [LARGE SCALE GENOMIC DNA]</scope>
    <source>
        <strain evidence="3 4">PS13</strain>
    </source>
</reference>
<dbReference type="AlphaFoldDB" id="A0A516GRI7"/>
<name>A0A516GRI7_9FLAO</name>
<feature type="transmembrane region" description="Helical" evidence="2">
    <location>
        <begin position="157"/>
        <end position="174"/>
    </location>
</feature>
<evidence type="ECO:0000256" key="1">
    <source>
        <dbReference type="SAM" id="MobiDB-lite"/>
    </source>
</evidence>
<protein>
    <submittedName>
        <fullName evidence="3">Uncharacterized protein</fullName>
    </submittedName>
</protein>
<keyword evidence="4" id="KW-1185">Reference proteome</keyword>
<feature type="region of interest" description="Disordered" evidence="1">
    <location>
        <begin position="68"/>
        <end position="87"/>
    </location>
</feature>
<keyword evidence="2" id="KW-0472">Membrane</keyword>
<organism evidence="3 4">
    <name type="scientific">Formosa sediminum</name>
    <dbReference type="NCBI Taxonomy" id="2594004"/>
    <lineage>
        <taxon>Bacteria</taxon>
        <taxon>Pseudomonadati</taxon>
        <taxon>Bacteroidota</taxon>
        <taxon>Flavobacteriia</taxon>
        <taxon>Flavobacteriales</taxon>
        <taxon>Flavobacteriaceae</taxon>
        <taxon>Formosa</taxon>
    </lineage>
</organism>
<feature type="transmembrane region" description="Helical" evidence="2">
    <location>
        <begin position="101"/>
        <end position="122"/>
    </location>
</feature>
<keyword evidence="2" id="KW-0812">Transmembrane</keyword>
<accession>A0A516GRI7</accession>
<dbReference type="OrthoDB" id="764986at2"/>
<sequence length="214" mass="23902">MTDNIFVTRFSKMTDAELESISFNEDVYTDEARLTALEILIDRGIHTEAILNTHTALTAKILVTPPSQPKIDAKQQPSDFANASNTSDSLQPLPELYSKTFILAISILFSPLFGSILLISNFKRLGLQTAKNQVVYFILTYLVIVVSISMLGVNSNFALLTNTIGGFILTEYFWKTHLKHITTYKKRDWVKPVLIMLAITIPLTYIVLKSGGAI</sequence>
<gene>
    <name evidence="3" type="ORF">FNB79_09145</name>
</gene>
<dbReference type="RefSeq" id="WP_143381024.1">
    <property type="nucleotide sequence ID" value="NZ_CP041637.1"/>
</dbReference>
<dbReference type="EMBL" id="CP041637">
    <property type="protein sequence ID" value="QDO94137.1"/>
    <property type="molecule type" value="Genomic_DNA"/>
</dbReference>
<proteinExistence type="predicted"/>
<keyword evidence="2" id="KW-1133">Transmembrane helix</keyword>
<evidence type="ECO:0000256" key="2">
    <source>
        <dbReference type="SAM" id="Phobius"/>
    </source>
</evidence>